<dbReference type="AlphaFoldDB" id="A0A2I0KUH2"/>
<dbReference type="EMBL" id="PGOL01000340">
    <property type="protein sequence ID" value="PKI72111.1"/>
    <property type="molecule type" value="Genomic_DNA"/>
</dbReference>
<comment type="caution">
    <text evidence="1">The sequence shown here is derived from an EMBL/GenBank/DDBJ whole genome shotgun (WGS) entry which is preliminary data.</text>
</comment>
<evidence type="ECO:0000313" key="2">
    <source>
        <dbReference type="Proteomes" id="UP000233551"/>
    </source>
</evidence>
<proteinExistence type="predicted"/>
<organism evidence="1 2">
    <name type="scientific">Punica granatum</name>
    <name type="common">Pomegranate</name>
    <dbReference type="NCBI Taxonomy" id="22663"/>
    <lineage>
        <taxon>Eukaryota</taxon>
        <taxon>Viridiplantae</taxon>
        <taxon>Streptophyta</taxon>
        <taxon>Embryophyta</taxon>
        <taxon>Tracheophyta</taxon>
        <taxon>Spermatophyta</taxon>
        <taxon>Magnoliopsida</taxon>
        <taxon>eudicotyledons</taxon>
        <taxon>Gunneridae</taxon>
        <taxon>Pentapetalae</taxon>
        <taxon>rosids</taxon>
        <taxon>malvids</taxon>
        <taxon>Myrtales</taxon>
        <taxon>Lythraceae</taxon>
        <taxon>Punica</taxon>
    </lineage>
</organism>
<accession>A0A2I0KUH2</accession>
<evidence type="ECO:0000313" key="1">
    <source>
        <dbReference type="EMBL" id="PKI72111.1"/>
    </source>
</evidence>
<keyword evidence="2" id="KW-1185">Reference proteome</keyword>
<gene>
    <name evidence="1" type="ORF">CRG98_007498</name>
</gene>
<reference evidence="1 2" key="1">
    <citation type="submission" date="2017-11" db="EMBL/GenBank/DDBJ databases">
        <title>De-novo sequencing of pomegranate (Punica granatum L.) genome.</title>
        <authorList>
            <person name="Akparov Z."/>
            <person name="Amiraslanov A."/>
            <person name="Hajiyeva S."/>
            <person name="Abbasov M."/>
            <person name="Kaur K."/>
            <person name="Hamwieh A."/>
            <person name="Solovyev V."/>
            <person name="Salamov A."/>
            <person name="Braich B."/>
            <person name="Kosarev P."/>
            <person name="Mahmoud A."/>
            <person name="Hajiyev E."/>
            <person name="Babayeva S."/>
            <person name="Izzatullayeva V."/>
            <person name="Mammadov A."/>
            <person name="Mammadov A."/>
            <person name="Sharifova S."/>
            <person name="Ojaghi J."/>
            <person name="Eynullazada K."/>
            <person name="Bayramov B."/>
            <person name="Abdulazimova A."/>
            <person name="Shahmuradov I."/>
        </authorList>
    </citation>
    <scope>NUCLEOTIDE SEQUENCE [LARGE SCALE GENOMIC DNA]</scope>
    <source>
        <strain evidence="2">cv. AG2017</strain>
        <tissue evidence="1">Leaf</tissue>
    </source>
</reference>
<sequence length="128" mass="13486">MSFSIMTHVPAVHPINDPLPPPSTPTSVPLPPAAFLSVDSAVHAPPPLTMLAQHLVYTVLPPTVPSMMSAPAPAHTAEHFPFQASQPYMGLSYQAPPLLNIPPLEPGTPSQAAHAAPLTKFLPEAETH</sequence>
<protein>
    <submittedName>
        <fullName evidence="1">Uncharacterized protein</fullName>
    </submittedName>
</protein>
<dbReference type="Proteomes" id="UP000233551">
    <property type="component" value="Unassembled WGS sequence"/>
</dbReference>
<name>A0A2I0KUH2_PUNGR</name>